<dbReference type="InterPro" id="IPR036259">
    <property type="entry name" value="MFS_trans_sf"/>
</dbReference>
<feature type="transmembrane region" description="Helical" evidence="4">
    <location>
        <begin position="253"/>
        <end position="273"/>
    </location>
</feature>
<dbReference type="PROSITE" id="PS50850">
    <property type="entry name" value="MFS"/>
    <property type="match status" value="1"/>
</dbReference>
<dbReference type="Proteomes" id="UP000266385">
    <property type="component" value="Unassembled WGS sequence"/>
</dbReference>
<keyword evidence="1 4" id="KW-0812">Transmembrane</keyword>
<evidence type="ECO:0000313" key="7">
    <source>
        <dbReference type="Proteomes" id="UP000266385"/>
    </source>
</evidence>
<dbReference type="Pfam" id="PF07690">
    <property type="entry name" value="MFS_1"/>
    <property type="match status" value="1"/>
</dbReference>
<keyword evidence="3 4" id="KW-0472">Membrane</keyword>
<keyword evidence="7" id="KW-1185">Reference proteome</keyword>
<evidence type="ECO:0000256" key="2">
    <source>
        <dbReference type="ARBA" id="ARBA00022989"/>
    </source>
</evidence>
<feature type="transmembrane region" description="Helical" evidence="4">
    <location>
        <begin position="378"/>
        <end position="399"/>
    </location>
</feature>
<reference evidence="6 7" key="1">
    <citation type="submission" date="2018-08" db="EMBL/GenBank/DDBJ databases">
        <title>Henriciella mobilis sp. nov., isolated from seawater.</title>
        <authorList>
            <person name="Cheng H."/>
            <person name="Wu Y.-H."/>
            <person name="Xu X.-W."/>
            <person name="Guo L.-L."/>
        </authorList>
    </citation>
    <scope>NUCLEOTIDE SEQUENCE [LARGE SCALE GENOMIC DNA]</scope>
    <source>
        <strain evidence="6 7">JN25</strain>
    </source>
</reference>
<dbReference type="GO" id="GO:0022857">
    <property type="term" value="F:transmembrane transporter activity"/>
    <property type="evidence" value="ECO:0007669"/>
    <property type="project" value="InterPro"/>
</dbReference>
<feature type="transmembrane region" description="Helical" evidence="4">
    <location>
        <begin position="219"/>
        <end position="241"/>
    </location>
</feature>
<dbReference type="InterPro" id="IPR020846">
    <property type="entry name" value="MFS_dom"/>
</dbReference>
<keyword evidence="2 4" id="KW-1133">Transmembrane helix</keyword>
<proteinExistence type="predicted"/>
<dbReference type="OrthoDB" id="1404228at2"/>
<feature type="transmembrane region" description="Helical" evidence="4">
    <location>
        <begin position="343"/>
        <end position="366"/>
    </location>
</feature>
<organism evidence="6 7">
    <name type="scientific">Henriciella mobilis</name>
    <dbReference type="NCBI Taxonomy" id="2305467"/>
    <lineage>
        <taxon>Bacteria</taxon>
        <taxon>Pseudomonadati</taxon>
        <taxon>Pseudomonadota</taxon>
        <taxon>Alphaproteobacteria</taxon>
        <taxon>Hyphomonadales</taxon>
        <taxon>Hyphomonadaceae</taxon>
        <taxon>Henriciella</taxon>
    </lineage>
</organism>
<dbReference type="RefSeq" id="WP_119377492.1">
    <property type="nucleotide sequence ID" value="NZ_QWFX01000016.1"/>
</dbReference>
<dbReference type="InterPro" id="IPR050327">
    <property type="entry name" value="Proton-linked_MCT"/>
</dbReference>
<dbReference type="PANTHER" id="PTHR11360">
    <property type="entry name" value="MONOCARBOXYLATE TRANSPORTER"/>
    <property type="match status" value="1"/>
</dbReference>
<feature type="domain" description="Major facilitator superfamily (MFS) profile" evidence="5">
    <location>
        <begin position="11"/>
        <end position="403"/>
    </location>
</feature>
<dbReference type="InterPro" id="IPR011701">
    <property type="entry name" value="MFS"/>
</dbReference>
<feature type="transmembrane region" description="Helical" evidence="4">
    <location>
        <begin position="78"/>
        <end position="109"/>
    </location>
</feature>
<dbReference type="AlphaFoldDB" id="A0A399RAQ9"/>
<comment type="caution">
    <text evidence="6">The sequence shown here is derived from an EMBL/GenBank/DDBJ whole genome shotgun (WGS) entry which is preliminary data.</text>
</comment>
<feature type="transmembrane region" description="Helical" evidence="4">
    <location>
        <begin position="309"/>
        <end position="331"/>
    </location>
</feature>
<name>A0A399RAQ9_9PROT</name>
<evidence type="ECO:0000256" key="4">
    <source>
        <dbReference type="SAM" id="Phobius"/>
    </source>
</evidence>
<evidence type="ECO:0000256" key="1">
    <source>
        <dbReference type="ARBA" id="ARBA00022692"/>
    </source>
</evidence>
<dbReference type="EMBL" id="QWFX01000016">
    <property type="protein sequence ID" value="RIJ26599.1"/>
    <property type="molecule type" value="Genomic_DNA"/>
</dbReference>
<accession>A0A399RAQ9</accession>
<dbReference type="PANTHER" id="PTHR11360:SF308">
    <property type="entry name" value="BLL3089 PROTEIN"/>
    <property type="match status" value="1"/>
</dbReference>
<sequence length="406" mass="43691">MFSFLKTNARWIAGGFLLTFFSSFGQTFFIGLSGEELRAKFSLSDGEFGLTYMVATLASALTLPFIGRILDRMPGRNVAWFVIPCLSAACLLIAFAPSIAVMVLALYLLRLFGQGMMTHIALTETGRWFAANRGRATSLVVPGHQAGEALLPISFALIASAAGWQAAWIVAIAALMMLALPLIHVLWRVERVPGETADKGPAHHTARDWTRSEVLRDPYFYALLSCVLAPPFIGTTIFFHQDYLVELRGYSPLAFAAAFPLKAVTTVLFALVCGQLVDRFGAPRLLPLFLLPLAVASAAAAYLSSAWGVYVFMILIGVSYGFTSTLLGALWPEVYGVKHLGAIRAVIVAAMVFSTALGPGLTGALIDAGIDLPTQLVWMSVWCLGACILMAVVSPRLVARAAASHR</sequence>
<feature type="transmembrane region" description="Helical" evidence="4">
    <location>
        <begin position="285"/>
        <end position="303"/>
    </location>
</feature>
<evidence type="ECO:0000259" key="5">
    <source>
        <dbReference type="PROSITE" id="PS50850"/>
    </source>
</evidence>
<dbReference type="SUPFAM" id="SSF103473">
    <property type="entry name" value="MFS general substrate transporter"/>
    <property type="match status" value="1"/>
</dbReference>
<protein>
    <submittedName>
        <fullName evidence="6">MFS transporter</fullName>
    </submittedName>
</protein>
<dbReference type="Gene3D" id="1.20.1250.20">
    <property type="entry name" value="MFS general substrate transporter like domains"/>
    <property type="match status" value="2"/>
</dbReference>
<gene>
    <name evidence="6" type="ORF">D1223_16700</name>
</gene>
<evidence type="ECO:0000256" key="3">
    <source>
        <dbReference type="ARBA" id="ARBA00023136"/>
    </source>
</evidence>
<feature type="transmembrane region" description="Helical" evidence="4">
    <location>
        <begin position="49"/>
        <end position="66"/>
    </location>
</feature>
<evidence type="ECO:0000313" key="6">
    <source>
        <dbReference type="EMBL" id="RIJ26599.1"/>
    </source>
</evidence>
<feature type="transmembrane region" description="Helical" evidence="4">
    <location>
        <begin position="166"/>
        <end position="187"/>
    </location>
</feature>